<name>A0A183LG15_9TREM</name>
<reference evidence="2 3" key="1">
    <citation type="submission" date="2018-11" db="EMBL/GenBank/DDBJ databases">
        <authorList>
            <consortium name="Pathogen Informatics"/>
        </authorList>
    </citation>
    <scope>NUCLEOTIDE SEQUENCE [LARGE SCALE GENOMIC DNA]</scope>
    <source>
        <strain evidence="2 3">Zambia</strain>
    </source>
</reference>
<organism evidence="2 3">
    <name type="scientific">Schistosoma margrebowiei</name>
    <dbReference type="NCBI Taxonomy" id="48269"/>
    <lineage>
        <taxon>Eukaryota</taxon>
        <taxon>Metazoa</taxon>
        <taxon>Spiralia</taxon>
        <taxon>Lophotrochozoa</taxon>
        <taxon>Platyhelminthes</taxon>
        <taxon>Trematoda</taxon>
        <taxon>Digenea</taxon>
        <taxon>Strigeidida</taxon>
        <taxon>Schistosomatoidea</taxon>
        <taxon>Schistosomatidae</taxon>
        <taxon>Schistosoma</taxon>
    </lineage>
</organism>
<keyword evidence="3" id="KW-1185">Reference proteome</keyword>
<feature type="compositionally biased region" description="Basic residues" evidence="1">
    <location>
        <begin position="1"/>
        <end position="10"/>
    </location>
</feature>
<protein>
    <submittedName>
        <fullName evidence="2">Uncharacterized protein</fullName>
    </submittedName>
</protein>
<feature type="compositionally biased region" description="Polar residues" evidence="1">
    <location>
        <begin position="13"/>
        <end position="24"/>
    </location>
</feature>
<evidence type="ECO:0000256" key="1">
    <source>
        <dbReference type="SAM" id="MobiDB-lite"/>
    </source>
</evidence>
<dbReference type="AlphaFoldDB" id="A0A183LG15"/>
<dbReference type="EMBL" id="UZAI01000725">
    <property type="protein sequence ID" value="VDO55888.1"/>
    <property type="molecule type" value="Genomic_DNA"/>
</dbReference>
<proteinExistence type="predicted"/>
<gene>
    <name evidence="2" type="ORF">SMRZ_LOCUS2740</name>
</gene>
<accession>A0A183LG15</accession>
<dbReference type="Proteomes" id="UP000277204">
    <property type="component" value="Unassembled WGS sequence"/>
</dbReference>
<sequence length="62" mass="6817">MNTRGSRKKINVGSDTQTITNAPNNPAKLASRIFNWNGNASSTVPTSDEKRFRIRPCGVVLK</sequence>
<feature type="region of interest" description="Disordered" evidence="1">
    <location>
        <begin position="1"/>
        <end position="25"/>
    </location>
</feature>
<evidence type="ECO:0000313" key="2">
    <source>
        <dbReference type="EMBL" id="VDO55888.1"/>
    </source>
</evidence>
<evidence type="ECO:0000313" key="3">
    <source>
        <dbReference type="Proteomes" id="UP000277204"/>
    </source>
</evidence>